<proteinExistence type="predicted"/>
<gene>
    <name evidence="2" type="ORF">EVAR_33947_1</name>
</gene>
<organism evidence="2 3">
    <name type="scientific">Eumeta variegata</name>
    <name type="common">Bagworm moth</name>
    <name type="synonym">Eumeta japonica</name>
    <dbReference type="NCBI Taxonomy" id="151549"/>
    <lineage>
        <taxon>Eukaryota</taxon>
        <taxon>Metazoa</taxon>
        <taxon>Ecdysozoa</taxon>
        <taxon>Arthropoda</taxon>
        <taxon>Hexapoda</taxon>
        <taxon>Insecta</taxon>
        <taxon>Pterygota</taxon>
        <taxon>Neoptera</taxon>
        <taxon>Endopterygota</taxon>
        <taxon>Lepidoptera</taxon>
        <taxon>Glossata</taxon>
        <taxon>Ditrysia</taxon>
        <taxon>Tineoidea</taxon>
        <taxon>Psychidae</taxon>
        <taxon>Oiketicinae</taxon>
        <taxon>Eumeta</taxon>
    </lineage>
</organism>
<evidence type="ECO:0000313" key="2">
    <source>
        <dbReference type="EMBL" id="GBP43419.1"/>
    </source>
</evidence>
<protein>
    <submittedName>
        <fullName evidence="2">Uncharacterized protein</fullName>
    </submittedName>
</protein>
<evidence type="ECO:0000256" key="1">
    <source>
        <dbReference type="SAM" id="MobiDB-lite"/>
    </source>
</evidence>
<dbReference type="Proteomes" id="UP000299102">
    <property type="component" value="Unassembled WGS sequence"/>
</dbReference>
<dbReference type="EMBL" id="BGZK01000435">
    <property type="protein sequence ID" value="GBP43419.1"/>
    <property type="molecule type" value="Genomic_DNA"/>
</dbReference>
<accession>A0A4C1VYU8</accession>
<dbReference type="AlphaFoldDB" id="A0A4C1VYU8"/>
<evidence type="ECO:0000313" key="3">
    <source>
        <dbReference type="Proteomes" id="UP000299102"/>
    </source>
</evidence>
<keyword evidence="3" id="KW-1185">Reference proteome</keyword>
<comment type="caution">
    <text evidence="2">The sequence shown here is derived from an EMBL/GenBank/DDBJ whole genome shotgun (WGS) entry which is preliminary data.</text>
</comment>
<sequence>MRAQLKVPSSEDAKLVEFAHIYQDINAASRRAELPKFKLETIFTAALPRGAGGRYPFLITRKASCIFMCFFFCRRFKQGGRSQVTWAVGTLVECAPRVWAPTHGPPSPAPGRHSRRADENGCTPRRRCTLCFTAVHAGRVNDHVRAIPKYLRSLLRERPLLHYSPAARRRPGPRPHAAPSAATRRELWRPPCNYIFNLSSLANTMEAPPATGALPSHAEYCIRPLKRKERFNYERAGGGGGAGRRGRGRGRERGRPPTSMR</sequence>
<name>A0A4C1VYU8_EUMVA</name>
<dbReference type="OrthoDB" id="10624864at2759"/>
<feature type="region of interest" description="Disordered" evidence="1">
    <location>
        <begin position="232"/>
        <end position="261"/>
    </location>
</feature>
<feature type="region of interest" description="Disordered" evidence="1">
    <location>
        <begin position="164"/>
        <end position="183"/>
    </location>
</feature>
<reference evidence="2 3" key="1">
    <citation type="journal article" date="2019" name="Commun. Biol.">
        <title>The bagworm genome reveals a unique fibroin gene that provides high tensile strength.</title>
        <authorList>
            <person name="Kono N."/>
            <person name="Nakamura H."/>
            <person name="Ohtoshi R."/>
            <person name="Tomita M."/>
            <person name="Numata K."/>
            <person name="Arakawa K."/>
        </authorList>
    </citation>
    <scope>NUCLEOTIDE SEQUENCE [LARGE SCALE GENOMIC DNA]</scope>
</reference>